<keyword evidence="11" id="KW-1185">Reference proteome</keyword>
<protein>
    <recommendedName>
        <fullName evidence="9">Zn(2)-C6 fungal-type domain-containing protein</fullName>
    </recommendedName>
</protein>
<evidence type="ECO:0000256" key="5">
    <source>
        <dbReference type="ARBA" id="ARBA00023125"/>
    </source>
</evidence>
<keyword evidence="5" id="KW-0238">DNA-binding</keyword>
<dbReference type="OrthoDB" id="4139475at2759"/>
<reference evidence="10 11" key="1">
    <citation type="submission" date="2013-03" db="EMBL/GenBank/DDBJ databases">
        <title>The Genome Sequence of Capronia epimyces CBS 606.96.</title>
        <authorList>
            <consortium name="The Broad Institute Genomics Platform"/>
            <person name="Cuomo C."/>
            <person name="de Hoog S."/>
            <person name="Gorbushina A."/>
            <person name="Walker B."/>
            <person name="Young S.K."/>
            <person name="Zeng Q."/>
            <person name="Gargeya S."/>
            <person name="Fitzgerald M."/>
            <person name="Haas B."/>
            <person name="Abouelleil A."/>
            <person name="Allen A.W."/>
            <person name="Alvarado L."/>
            <person name="Arachchi H.M."/>
            <person name="Berlin A.M."/>
            <person name="Chapman S.B."/>
            <person name="Gainer-Dewar J."/>
            <person name="Goldberg J."/>
            <person name="Griggs A."/>
            <person name="Gujja S."/>
            <person name="Hansen M."/>
            <person name="Howarth C."/>
            <person name="Imamovic A."/>
            <person name="Ireland A."/>
            <person name="Larimer J."/>
            <person name="McCowan C."/>
            <person name="Murphy C."/>
            <person name="Pearson M."/>
            <person name="Poon T.W."/>
            <person name="Priest M."/>
            <person name="Roberts A."/>
            <person name="Saif S."/>
            <person name="Shea T."/>
            <person name="Sisk P."/>
            <person name="Sykes S."/>
            <person name="Wortman J."/>
            <person name="Nusbaum C."/>
            <person name="Birren B."/>
        </authorList>
    </citation>
    <scope>NUCLEOTIDE SEQUENCE [LARGE SCALE GENOMIC DNA]</scope>
    <source>
        <strain evidence="10 11">CBS 606.96</strain>
    </source>
</reference>
<feature type="domain" description="Zn(2)-C6 fungal-type" evidence="9">
    <location>
        <begin position="19"/>
        <end position="49"/>
    </location>
</feature>
<feature type="region of interest" description="Disordered" evidence="8">
    <location>
        <begin position="58"/>
        <end position="78"/>
    </location>
</feature>
<evidence type="ECO:0000256" key="8">
    <source>
        <dbReference type="SAM" id="MobiDB-lite"/>
    </source>
</evidence>
<dbReference type="GeneID" id="19169182"/>
<evidence type="ECO:0000256" key="3">
    <source>
        <dbReference type="ARBA" id="ARBA00022833"/>
    </source>
</evidence>
<keyword evidence="3" id="KW-0862">Zinc</keyword>
<dbReference type="InterPro" id="IPR036864">
    <property type="entry name" value="Zn2-C6_fun-type_DNA-bd_sf"/>
</dbReference>
<accession>W9XV30</accession>
<dbReference type="GO" id="GO:0005634">
    <property type="term" value="C:nucleus"/>
    <property type="evidence" value="ECO:0007669"/>
    <property type="project" value="UniProtKB-SubCell"/>
</dbReference>
<dbReference type="AlphaFoldDB" id="W9XV30"/>
<dbReference type="SMART" id="SM00066">
    <property type="entry name" value="GAL4"/>
    <property type="match status" value="1"/>
</dbReference>
<dbReference type="Gene3D" id="4.10.240.10">
    <property type="entry name" value="Zn(2)-C6 fungal-type DNA-binding domain"/>
    <property type="match status" value="1"/>
</dbReference>
<evidence type="ECO:0000256" key="1">
    <source>
        <dbReference type="ARBA" id="ARBA00004123"/>
    </source>
</evidence>
<dbReference type="GO" id="GO:0000981">
    <property type="term" value="F:DNA-binding transcription factor activity, RNA polymerase II-specific"/>
    <property type="evidence" value="ECO:0007669"/>
    <property type="project" value="InterPro"/>
</dbReference>
<organism evidence="10 11">
    <name type="scientific">Capronia epimyces CBS 606.96</name>
    <dbReference type="NCBI Taxonomy" id="1182542"/>
    <lineage>
        <taxon>Eukaryota</taxon>
        <taxon>Fungi</taxon>
        <taxon>Dikarya</taxon>
        <taxon>Ascomycota</taxon>
        <taxon>Pezizomycotina</taxon>
        <taxon>Eurotiomycetes</taxon>
        <taxon>Chaetothyriomycetidae</taxon>
        <taxon>Chaetothyriales</taxon>
        <taxon>Herpotrichiellaceae</taxon>
        <taxon>Capronia</taxon>
    </lineage>
</organism>
<evidence type="ECO:0000313" key="11">
    <source>
        <dbReference type="Proteomes" id="UP000019478"/>
    </source>
</evidence>
<dbReference type="InterPro" id="IPR051615">
    <property type="entry name" value="Transcr_Regulatory_Elem"/>
</dbReference>
<dbReference type="GO" id="GO:0003677">
    <property type="term" value="F:DNA binding"/>
    <property type="evidence" value="ECO:0007669"/>
    <property type="project" value="UniProtKB-KW"/>
</dbReference>
<dbReference type="HOGENOM" id="CLU_007003_5_2_1"/>
<keyword evidence="4" id="KW-0805">Transcription regulation</keyword>
<dbReference type="CDD" id="cd00067">
    <property type="entry name" value="GAL4"/>
    <property type="match status" value="1"/>
</dbReference>
<dbReference type="GO" id="GO:0006351">
    <property type="term" value="P:DNA-templated transcription"/>
    <property type="evidence" value="ECO:0007669"/>
    <property type="project" value="InterPro"/>
</dbReference>
<evidence type="ECO:0000256" key="6">
    <source>
        <dbReference type="ARBA" id="ARBA00023163"/>
    </source>
</evidence>
<dbReference type="InterPro" id="IPR007219">
    <property type="entry name" value="XnlR_reg_dom"/>
</dbReference>
<comment type="subcellular location">
    <subcellularLocation>
        <location evidence="1">Nucleus</location>
    </subcellularLocation>
</comment>
<keyword evidence="2" id="KW-0479">Metal-binding</keyword>
<dbReference type="SUPFAM" id="SSF57701">
    <property type="entry name" value="Zn2/Cys6 DNA-binding domain"/>
    <property type="match status" value="1"/>
</dbReference>
<sequence length="734" mass="82468">MSQQKAGREKGERRYTSIACLECRKRKVKCNNDRPRCSNCSLYNVECVFGQDRRRVSEGRRKASLSGGAGGGEPSDNIHTVQNAIQEPSDRVERTSPSRWDCAPLRNVQIQPQPQHEEDTVCHLPSLGIADAEQEWGFATGPGVVVTPLESNLDIDYHQSLPFFDDQAFDFREQADLTTFNVFADTPETSAASQDLSPPTANIVQLPASDPVTSSGEVTTKLSRMRSQEDLAPGLSDVTKQLTSRMGRLQIAEDGQPRYYGATSNLHILHSGPNSLVQPNIRHVLTHGESAIAQAGLEWQGDEVYEDHLINLFFSWHNTLMYVLDRDIFVRERHLFRLGQTTDLYSPALENAVFCIGSAYTDRSHPAIKEATDEFFAFRTKAYLEIEIDSPTIATAQAVLVLSSHEAAHARESRGWIYSGMAVQIITDLGLHLDLEKEYSRLEGRDTGFDDVASLRRNLFWSTNTIDTLWSAHIGRPSLMKRLVHNVQLPLPSLTYKWEYYTDQYSTLKFPPDFDCQAAAYIHVYLASLMVILARVSEVLYSGVPEISSDIEKFVEKADCDFQEWLASLPPNLTLDLSTSTLFHLPAVLELHLGYHECIILLHRPLMTAEDITREAVSEASSSSLRKCINSAEEICRILVVFRKVYGLRRPHHHMVHVTMTAALIHIFQLCVWPGGSIPNKEAQKNLLTCIQSLGEMGQTYKSASRALDVVTSLRQTWQEDPFAGDRFKRAKLG</sequence>
<dbReference type="PANTHER" id="PTHR31313">
    <property type="entry name" value="TY1 ENHANCER ACTIVATOR"/>
    <property type="match status" value="1"/>
</dbReference>
<dbReference type="PROSITE" id="PS00463">
    <property type="entry name" value="ZN2_CY6_FUNGAL_1"/>
    <property type="match status" value="1"/>
</dbReference>
<evidence type="ECO:0000256" key="7">
    <source>
        <dbReference type="ARBA" id="ARBA00023242"/>
    </source>
</evidence>
<comment type="caution">
    <text evidence="10">The sequence shown here is derived from an EMBL/GenBank/DDBJ whole genome shotgun (WGS) entry which is preliminary data.</text>
</comment>
<dbReference type="Proteomes" id="UP000019478">
    <property type="component" value="Unassembled WGS sequence"/>
</dbReference>
<gene>
    <name evidence="10" type="ORF">A1O3_05064</name>
</gene>
<dbReference type="SMART" id="SM00906">
    <property type="entry name" value="Fungal_trans"/>
    <property type="match status" value="1"/>
</dbReference>
<dbReference type="RefSeq" id="XP_007733382.1">
    <property type="nucleotide sequence ID" value="XM_007735192.1"/>
</dbReference>
<evidence type="ECO:0000259" key="9">
    <source>
        <dbReference type="PROSITE" id="PS50048"/>
    </source>
</evidence>
<dbReference type="EMBL" id="AMGY01000004">
    <property type="protein sequence ID" value="EXJ84397.1"/>
    <property type="molecule type" value="Genomic_DNA"/>
</dbReference>
<dbReference type="eggNOG" id="ENOG502QV53">
    <property type="taxonomic scope" value="Eukaryota"/>
</dbReference>
<dbReference type="Pfam" id="PF04082">
    <property type="entry name" value="Fungal_trans"/>
    <property type="match status" value="1"/>
</dbReference>
<evidence type="ECO:0000313" key="10">
    <source>
        <dbReference type="EMBL" id="EXJ84397.1"/>
    </source>
</evidence>
<name>W9XV30_9EURO</name>
<keyword evidence="7" id="KW-0539">Nucleus</keyword>
<dbReference type="PROSITE" id="PS50048">
    <property type="entry name" value="ZN2_CY6_FUNGAL_2"/>
    <property type="match status" value="1"/>
</dbReference>
<dbReference type="GO" id="GO:0008270">
    <property type="term" value="F:zinc ion binding"/>
    <property type="evidence" value="ECO:0007669"/>
    <property type="project" value="InterPro"/>
</dbReference>
<dbReference type="CDD" id="cd12148">
    <property type="entry name" value="fungal_TF_MHR"/>
    <property type="match status" value="1"/>
</dbReference>
<evidence type="ECO:0000256" key="2">
    <source>
        <dbReference type="ARBA" id="ARBA00022723"/>
    </source>
</evidence>
<evidence type="ECO:0000256" key="4">
    <source>
        <dbReference type="ARBA" id="ARBA00023015"/>
    </source>
</evidence>
<dbReference type="InterPro" id="IPR001138">
    <property type="entry name" value="Zn2Cys6_DnaBD"/>
</dbReference>
<keyword evidence="6" id="KW-0804">Transcription</keyword>
<dbReference type="PANTHER" id="PTHR31313:SF77">
    <property type="entry name" value="ZN(II)2CYS6 TRANSCRIPTION FACTOR (EUROFUNG)"/>
    <property type="match status" value="1"/>
</dbReference>
<proteinExistence type="predicted"/>
<dbReference type="Pfam" id="PF00172">
    <property type="entry name" value="Zn_clus"/>
    <property type="match status" value="1"/>
</dbReference>
<dbReference type="STRING" id="1182542.W9XV30"/>